<organism evidence="1 2">
    <name type="scientific">Mucuna pruriens</name>
    <name type="common">Velvet bean</name>
    <name type="synonym">Dolichos pruriens</name>
    <dbReference type="NCBI Taxonomy" id="157652"/>
    <lineage>
        <taxon>Eukaryota</taxon>
        <taxon>Viridiplantae</taxon>
        <taxon>Streptophyta</taxon>
        <taxon>Embryophyta</taxon>
        <taxon>Tracheophyta</taxon>
        <taxon>Spermatophyta</taxon>
        <taxon>Magnoliopsida</taxon>
        <taxon>eudicotyledons</taxon>
        <taxon>Gunneridae</taxon>
        <taxon>Pentapetalae</taxon>
        <taxon>rosids</taxon>
        <taxon>fabids</taxon>
        <taxon>Fabales</taxon>
        <taxon>Fabaceae</taxon>
        <taxon>Papilionoideae</taxon>
        <taxon>50 kb inversion clade</taxon>
        <taxon>NPAAA clade</taxon>
        <taxon>indigoferoid/millettioid clade</taxon>
        <taxon>Phaseoleae</taxon>
        <taxon>Mucuna</taxon>
    </lineage>
</organism>
<accession>A0A371GB27</accession>
<proteinExistence type="predicted"/>
<dbReference type="EMBL" id="QJKJ01006195">
    <property type="protein sequence ID" value="RDX87563.1"/>
    <property type="molecule type" value="Genomic_DNA"/>
</dbReference>
<sequence length="99" mass="11480">MVLAHRQQYLHGCRLSLSTTASHNLHRPRLRRAAHVERPRRNHLPHLVMKFPSSNGRIVTIKTDQKMARQCYMDNLRVSTKPFKEGNILAHVDPLPLVD</sequence>
<feature type="non-terminal residue" evidence="1">
    <location>
        <position position="1"/>
    </location>
</feature>
<name>A0A371GB27_MUCPR</name>
<reference evidence="1" key="1">
    <citation type="submission" date="2018-05" db="EMBL/GenBank/DDBJ databases">
        <title>Draft genome of Mucuna pruriens seed.</title>
        <authorList>
            <person name="Nnadi N.E."/>
            <person name="Vos R."/>
            <person name="Hasami M.H."/>
            <person name="Devisetty U.K."/>
            <person name="Aguiy J.C."/>
        </authorList>
    </citation>
    <scope>NUCLEOTIDE SEQUENCE [LARGE SCALE GENOMIC DNA]</scope>
    <source>
        <strain evidence="1">JCA_2017</strain>
    </source>
</reference>
<dbReference type="Proteomes" id="UP000257109">
    <property type="component" value="Unassembled WGS sequence"/>
</dbReference>
<protein>
    <submittedName>
        <fullName evidence="1">Uncharacterized protein</fullName>
    </submittedName>
</protein>
<keyword evidence="2" id="KW-1185">Reference proteome</keyword>
<comment type="caution">
    <text evidence="1">The sequence shown here is derived from an EMBL/GenBank/DDBJ whole genome shotgun (WGS) entry which is preliminary data.</text>
</comment>
<gene>
    <name evidence="1" type="ORF">CR513_30948</name>
</gene>
<evidence type="ECO:0000313" key="1">
    <source>
        <dbReference type="EMBL" id="RDX87563.1"/>
    </source>
</evidence>
<evidence type="ECO:0000313" key="2">
    <source>
        <dbReference type="Proteomes" id="UP000257109"/>
    </source>
</evidence>
<dbReference type="AlphaFoldDB" id="A0A371GB27"/>